<organism evidence="1 2">
    <name type="scientific">Rhizobium hainanense</name>
    <dbReference type="NCBI Taxonomy" id="52131"/>
    <lineage>
        <taxon>Bacteria</taxon>
        <taxon>Pseudomonadati</taxon>
        <taxon>Pseudomonadota</taxon>
        <taxon>Alphaproteobacteria</taxon>
        <taxon>Hyphomicrobiales</taxon>
        <taxon>Rhizobiaceae</taxon>
        <taxon>Rhizobium/Agrobacterium group</taxon>
        <taxon>Rhizobium</taxon>
    </lineage>
</organism>
<evidence type="ECO:0000313" key="1">
    <source>
        <dbReference type="EMBL" id="SCB40715.1"/>
    </source>
</evidence>
<reference evidence="2" key="1">
    <citation type="submission" date="2016-08" db="EMBL/GenBank/DDBJ databases">
        <authorList>
            <person name="Varghese N."/>
            <person name="Submissions Spin"/>
        </authorList>
    </citation>
    <scope>NUCLEOTIDE SEQUENCE [LARGE SCALE GENOMIC DNA]</scope>
    <source>
        <strain evidence="2">CCBAU 57015</strain>
    </source>
</reference>
<name>A0A1C3WLC3_9HYPH</name>
<proteinExistence type="predicted"/>
<dbReference type="RefSeq" id="WP_075857212.1">
    <property type="nucleotide sequence ID" value="NZ_FMAC01000026.1"/>
</dbReference>
<dbReference type="Proteomes" id="UP000186228">
    <property type="component" value="Unassembled WGS sequence"/>
</dbReference>
<evidence type="ECO:0000313" key="2">
    <source>
        <dbReference type="Proteomes" id="UP000186228"/>
    </source>
</evidence>
<accession>A0A1C3WLC3</accession>
<protein>
    <submittedName>
        <fullName evidence="1">Uncharacterized protein</fullName>
    </submittedName>
</protein>
<dbReference type="EMBL" id="FMAC01000026">
    <property type="protein sequence ID" value="SCB40715.1"/>
    <property type="molecule type" value="Genomic_DNA"/>
</dbReference>
<sequence length="236" mass="26827">MTNAANDQFGRQILVNLGNRWAVLGTALTLPGTVKFSPADGKPLDRVADEADAAEQRIYQTLRVSDAEVVRGGSSDEADLVLIAPDGSRTLVEIKVREYQPKAKDLEPIFKRLVSLNDTNLHKLEVWVFNVERLRLHIYSYNGRHIDDKEFAPLNIWEYDENGSSFERKSVAAEVEEWLKRLEDLYLRISEWVKPRPDISVIRTRTVEMSEELMQKFAVADRELSVLDLGSGLVNS</sequence>
<dbReference type="AlphaFoldDB" id="A0A1C3WLC3"/>
<keyword evidence="2" id="KW-1185">Reference proteome</keyword>
<gene>
    <name evidence="1" type="ORF">GA0061100_12629</name>
</gene>